<accession>A0ABN7AZR2</accession>
<reference evidence="2 3" key="1">
    <citation type="submission" date="2023-09" db="EMBL/GenBank/DDBJ databases">
        <title>Nesidiocoris tenuis whole genome shotgun sequence.</title>
        <authorList>
            <person name="Shibata T."/>
            <person name="Shimoda M."/>
            <person name="Kobayashi T."/>
            <person name="Uehara T."/>
        </authorList>
    </citation>
    <scope>NUCLEOTIDE SEQUENCE [LARGE SCALE GENOMIC DNA]</scope>
    <source>
        <strain evidence="2 3">Japan</strain>
    </source>
</reference>
<protein>
    <submittedName>
        <fullName evidence="2">Uncharacterized protein</fullName>
    </submittedName>
</protein>
<evidence type="ECO:0000313" key="3">
    <source>
        <dbReference type="Proteomes" id="UP001307889"/>
    </source>
</evidence>
<dbReference type="EMBL" id="AP028914">
    <property type="protein sequence ID" value="BES95962.1"/>
    <property type="molecule type" value="Genomic_DNA"/>
</dbReference>
<evidence type="ECO:0000256" key="1">
    <source>
        <dbReference type="SAM" id="MobiDB-lite"/>
    </source>
</evidence>
<organism evidence="2 3">
    <name type="scientific">Nesidiocoris tenuis</name>
    <dbReference type="NCBI Taxonomy" id="355587"/>
    <lineage>
        <taxon>Eukaryota</taxon>
        <taxon>Metazoa</taxon>
        <taxon>Ecdysozoa</taxon>
        <taxon>Arthropoda</taxon>
        <taxon>Hexapoda</taxon>
        <taxon>Insecta</taxon>
        <taxon>Pterygota</taxon>
        <taxon>Neoptera</taxon>
        <taxon>Paraneoptera</taxon>
        <taxon>Hemiptera</taxon>
        <taxon>Heteroptera</taxon>
        <taxon>Panheteroptera</taxon>
        <taxon>Cimicomorpha</taxon>
        <taxon>Miridae</taxon>
        <taxon>Dicyphina</taxon>
        <taxon>Nesidiocoris</taxon>
    </lineage>
</organism>
<keyword evidence="3" id="KW-1185">Reference proteome</keyword>
<feature type="region of interest" description="Disordered" evidence="1">
    <location>
        <begin position="152"/>
        <end position="206"/>
    </location>
</feature>
<dbReference type="Proteomes" id="UP001307889">
    <property type="component" value="Chromosome 6"/>
</dbReference>
<evidence type="ECO:0000313" key="2">
    <source>
        <dbReference type="EMBL" id="BES95962.1"/>
    </source>
</evidence>
<sequence length="206" mass="24062">MSRVLGLNIRFKQSGDLAKIPFDRFLEKYGLFTFGNEDFRHLRRYMKAGVLPERGQVTFELMSGAWRSQQIYLAHYCERVLLLELNADNFVNYVIKSETCASWEFKAVLVDYFAAKGVDVIQSTEWTSRRRKMPKLLRSMLDEVRKKTQQYLPESAQRERNSSKNRKRKTNAQKSKVLRGNIDKNKKTLPKSSRNRKASRAGKTGK</sequence>
<proteinExistence type="predicted"/>
<name>A0ABN7AZR2_9HEMI</name>
<gene>
    <name evidence="2" type="ORF">NTJ_08771</name>
</gene>
<feature type="compositionally biased region" description="Basic residues" evidence="1">
    <location>
        <begin position="187"/>
        <end position="206"/>
    </location>
</feature>